<feature type="domain" description="MDMPI C-terminal" evidence="1">
    <location>
        <begin position="141"/>
        <end position="239"/>
    </location>
</feature>
<dbReference type="InterPro" id="IPR010872">
    <property type="entry name" value="MDMPI_C-term_domain"/>
</dbReference>
<evidence type="ECO:0000313" key="3">
    <source>
        <dbReference type="EMBL" id="SDD03706.1"/>
    </source>
</evidence>
<dbReference type="STRING" id="58114.SAMN05216270_101480"/>
<keyword evidence="4" id="KW-1185">Reference proteome</keyword>
<dbReference type="GO" id="GO:0005886">
    <property type="term" value="C:plasma membrane"/>
    <property type="evidence" value="ECO:0007669"/>
    <property type="project" value="TreeGrafter"/>
</dbReference>
<reference evidence="4" key="1">
    <citation type="submission" date="2016-10" db="EMBL/GenBank/DDBJ databases">
        <authorList>
            <person name="Varghese N."/>
            <person name="Submissions S."/>
        </authorList>
    </citation>
    <scope>NUCLEOTIDE SEQUENCE [LARGE SCALE GENOMIC DNA]</scope>
    <source>
        <strain evidence="4">CGMCC 4.3516</strain>
    </source>
</reference>
<organism evidence="3 4">
    <name type="scientific">Glycomyces harbinensis</name>
    <dbReference type="NCBI Taxonomy" id="58114"/>
    <lineage>
        <taxon>Bacteria</taxon>
        <taxon>Bacillati</taxon>
        <taxon>Actinomycetota</taxon>
        <taxon>Actinomycetes</taxon>
        <taxon>Glycomycetales</taxon>
        <taxon>Glycomycetaceae</taxon>
        <taxon>Glycomyces</taxon>
    </lineage>
</organism>
<protein>
    <submittedName>
        <fullName evidence="3">TIGR03083 family protein</fullName>
    </submittedName>
</protein>
<dbReference type="AlphaFoldDB" id="A0A1G6RIF9"/>
<dbReference type="InterPro" id="IPR017517">
    <property type="entry name" value="Maleyloyr_isom"/>
</dbReference>
<proteinExistence type="predicted"/>
<dbReference type="RefSeq" id="WP_091027725.1">
    <property type="nucleotide sequence ID" value="NZ_FNAD01000001.1"/>
</dbReference>
<dbReference type="Pfam" id="PF07398">
    <property type="entry name" value="MDMPI_C"/>
    <property type="match status" value="1"/>
</dbReference>
<gene>
    <name evidence="3" type="ORF">SAMN05216270_101480</name>
</gene>
<accession>A0A1G6RIF9</accession>
<dbReference type="InterPro" id="IPR034660">
    <property type="entry name" value="DinB/YfiT-like"/>
</dbReference>
<dbReference type="NCBIfam" id="TIGR03083">
    <property type="entry name" value="maleylpyruvate isomerase family mycothiol-dependent enzyme"/>
    <property type="match status" value="1"/>
</dbReference>
<dbReference type="OrthoDB" id="3671213at2"/>
<name>A0A1G6RIF9_9ACTN</name>
<dbReference type="GO" id="GO:0046872">
    <property type="term" value="F:metal ion binding"/>
    <property type="evidence" value="ECO:0007669"/>
    <property type="project" value="InterPro"/>
</dbReference>
<dbReference type="InterPro" id="IPR024344">
    <property type="entry name" value="MDMPI_metal-binding"/>
</dbReference>
<dbReference type="SUPFAM" id="SSF109854">
    <property type="entry name" value="DinB/YfiT-like putative metalloenzymes"/>
    <property type="match status" value="1"/>
</dbReference>
<evidence type="ECO:0000313" key="4">
    <source>
        <dbReference type="Proteomes" id="UP000198949"/>
    </source>
</evidence>
<dbReference type="EMBL" id="FNAD01000001">
    <property type="protein sequence ID" value="SDD03706.1"/>
    <property type="molecule type" value="Genomic_DNA"/>
</dbReference>
<dbReference type="Proteomes" id="UP000198949">
    <property type="component" value="Unassembled WGS sequence"/>
</dbReference>
<dbReference type="PANTHER" id="PTHR40758">
    <property type="entry name" value="CONSERVED PROTEIN"/>
    <property type="match status" value="1"/>
</dbReference>
<feature type="domain" description="Mycothiol-dependent maleylpyruvate isomerase metal-binding" evidence="2">
    <location>
        <begin position="9"/>
        <end position="126"/>
    </location>
</feature>
<dbReference type="Pfam" id="PF11716">
    <property type="entry name" value="MDMPI_N"/>
    <property type="match status" value="1"/>
</dbReference>
<evidence type="ECO:0000259" key="2">
    <source>
        <dbReference type="Pfam" id="PF11716"/>
    </source>
</evidence>
<dbReference type="PANTHER" id="PTHR40758:SF1">
    <property type="entry name" value="CONSERVED PROTEIN"/>
    <property type="match status" value="1"/>
</dbReference>
<sequence length="250" mass="27001">MDFPALQAHLTTEAARLKAAVLAAGPDAPVPSCPEWTAADLLDHVAETYDHKIQSMRLMRSPGEDFRIERPGGPAEQFEGALADLTAEFDARGPDTLAYTWYGPDQTVGFWIRRMAHETVVHRADAELAAGREPGPVDDALALDGIDEMLTIMLEWGSRAYRDYAADALKANDGLTVGLDAGSRSWTVRIHDGAVSVSDGIHADTRTDVHGSPGDVLLWLWRRLPVAALTAKGDAAKAAALYDLIAEFAQ</sequence>
<evidence type="ECO:0000259" key="1">
    <source>
        <dbReference type="Pfam" id="PF07398"/>
    </source>
</evidence>